<protein>
    <recommendedName>
        <fullName evidence="2">MacB-like periplasmic core domain-containing protein</fullName>
    </recommendedName>
</protein>
<dbReference type="Pfam" id="PF12704">
    <property type="entry name" value="MacB_PCD"/>
    <property type="match status" value="1"/>
</dbReference>
<gene>
    <name evidence="3" type="ORF">METZ01_LOCUS176833</name>
</gene>
<reference evidence="3" key="1">
    <citation type="submission" date="2018-05" db="EMBL/GenBank/DDBJ databases">
        <authorList>
            <person name="Lanie J.A."/>
            <person name="Ng W.-L."/>
            <person name="Kazmierczak K.M."/>
            <person name="Andrzejewski T.M."/>
            <person name="Davidsen T.M."/>
            <person name="Wayne K.J."/>
            <person name="Tettelin H."/>
            <person name="Glass J.I."/>
            <person name="Rusch D."/>
            <person name="Podicherti R."/>
            <person name="Tsui H.-C.T."/>
            <person name="Winkler M.E."/>
        </authorList>
    </citation>
    <scope>NUCLEOTIDE SEQUENCE</scope>
</reference>
<proteinExistence type="predicted"/>
<keyword evidence="1" id="KW-1133">Transmembrane helix</keyword>
<feature type="transmembrane region" description="Helical" evidence="1">
    <location>
        <begin position="114"/>
        <end position="135"/>
    </location>
</feature>
<feature type="domain" description="MacB-like periplasmic core" evidence="2">
    <location>
        <begin position="16"/>
        <end position="84"/>
    </location>
</feature>
<name>A0A382CDP8_9ZZZZ</name>
<dbReference type="InterPro" id="IPR025857">
    <property type="entry name" value="MacB_PCD"/>
</dbReference>
<evidence type="ECO:0000259" key="2">
    <source>
        <dbReference type="Pfam" id="PF12704"/>
    </source>
</evidence>
<accession>A0A382CDP8</accession>
<sequence>MVERSYGAFYRLKPRKTLKIGGETFTITGVVDIQKGSQIASANFYLDINETRRLVKMESGQVNQLFLRVSDPSKADTAKAAIQNIIPSSSVVSADSFLSLLGTLSRLTGQFLKVTTFIAGLLALLLLVVFLRGAVGER</sequence>
<keyword evidence="1" id="KW-0812">Transmembrane</keyword>
<evidence type="ECO:0000256" key="1">
    <source>
        <dbReference type="SAM" id="Phobius"/>
    </source>
</evidence>
<dbReference type="AlphaFoldDB" id="A0A382CDP8"/>
<dbReference type="EMBL" id="UINC01033933">
    <property type="protein sequence ID" value="SVB23979.1"/>
    <property type="molecule type" value="Genomic_DNA"/>
</dbReference>
<keyword evidence="1" id="KW-0472">Membrane</keyword>
<evidence type="ECO:0000313" key="3">
    <source>
        <dbReference type="EMBL" id="SVB23979.1"/>
    </source>
</evidence>
<organism evidence="3">
    <name type="scientific">marine metagenome</name>
    <dbReference type="NCBI Taxonomy" id="408172"/>
    <lineage>
        <taxon>unclassified sequences</taxon>
        <taxon>metagenomes</taxon>
        <taxon>ecological metagenomes</taxon>
    </lineage>
</organism>